<feature type="domain" description="Gfd2/YDR514C-like C-terminal" evidence="2">
    <location>
        <begin position="69"/>
        <end position="258"/>
    </location>
</feature>
<dbReference type="InterPro" id="IPR040151">
    <property type="entry name" value="Gfd2/YDR514C-like"/>
</dbReference>
<evidence type="ECO:0000259" key="2">
    <source>
        <dbReference type="Pfam" id="PF21762"/>
    </source>
</evidence>
<dbReference type="InterPro" id="IPR036397">
    <property type="entry name" value="RNaseH_sf"/>
</dbReference>
<reference evidence="3 4" key="1">
    <citation type="submission" date="2023-08" db="EMBL/GenBank/DDBJ databases">
        <title>Black Yeasts Isolated from many extreme environments.</title>
        <authorList>
            <person name="Coleine C."/>
            <person name="Stajich J.E."/>
            <person name="Selbmann L."/>
        </authorList>
    </citation>
    <scope>NUCLEOTIDE SEQUENCE [LARGE SCALE GENOMIC DNA]</scope>
    <source>
        <strain evidence="3 4">CCFEE 5935</strain>
    </source>
</reference>
<dbReference type="RefSeq" id="XP_064655317.1">
    <property type="nucleotide sequence ID" value="XM_064806500.1"/>
</dbReference>
<dbReference type="Gene3D" id="3.30.420.10">
    <property type="entry name" value="Ribonuclease H-like superfamily/Ribonuclease H"/>
    <property type="match status" value="1"/>
</dbReference>
<protein>
    <recommendedName>
        <fullName evidence="2">Gfd2/YDR514C-like C-terminal domain-containing protein</fullName>
    </recommendedName>
</protein>
<evidence type="ECO:0000313" key="4">
    <source>
        <dbReference type="Proteomes" id="UP001337655"/>
    </source>
</evidence>
<dbReference type="SUPFAM" id="SSF53098">
    <property type="entry name" value="Ribonuclease H-like"/>
    <property type="match status" value="1"/>
</dbReference>
<dbReference type="InterPro" id="IPR048519">
    <property type="entry name" value="Gfd2/YDR514C-like_C"/>
</dbReference>
<dbReference type="Proteomes" id="UP001337655">
    <property type="component" value="Unassembled WGS sequence"/>
</dbReference>
<feature type="compositionally biased region" description="Basic and acidic residues" evidence="1">
    <location>
        <begin position="321"/>
        <end position="330"/>
    </location>
</feature>
<evidence type="ECO:0000256" key="1">
    <source>
        <dbReference type="SAM" id="MobiDB-lite"/>
    </source>
</evidence>
<dbReference type="GO" id="GO:0005634">
    <property type="term" value="C:nucleus"/>
    <property type="evidence" value="ECO:0007669"/>
    <property type="project" value="TreeGrafter"/>
</dbReference>
<dbReference type="AlphaFoldDB" id="A0AAV9NYS0"/>
<keyword evidence="4" id="KW-1185">Reference proteome</keyword>
<dbReference type="InterPro" id="IPR012337">
    <property type="entry name" value="RNaseH-like_sf"/>
</dbReference>
<evidence type="ECO:0000313" key="3">
    <source>
        <dbReference type="EMBL" id="KAK5165174.1"/>
    </source>
</evidence>
<dbReference type="GeneID" id="89930604"/>
<proteinExistence type="predicted"/>
<dbReference type="GO" id="GO:0003676">
    <property type="term" value="F:nucleic acid binding"/>
    <property type="evidence" value="ECO:0007669"/>
    <property type="project" value="InterPro"/>
</dbReference>
<gene>
    <name evidence="3" type="ORF">LTR77_009272</name>
</gene>
<accession>A0AAV9NYS0</accession>
<sequence length="330" mass="36530">MPHHPLPHLECDFTSCDGLNRMEDLSQQIRTLRLGQARPPRVRRALDLSALAAMMGLDTAETQILDDVIFLCVDCEAYERAQHKVTEVGVAVLDTRRIEQDGSGSDPTTIASAMQHAHFRPVEYSHLVNGRFVKGCPDSFGFGRSTWIRLADAPQLLARIFSDPSKLSQAAAFDTPWPEKRNVVLVGHGLANDESYMRRLGFDMHDISNIIGYADTQKLAGVNMIALTKILTGLGIHAVNLHNAGNDAAYTLQALTRMVTTELGQVGSVEKRLRQITAKPPEVHTDLPRAEYVWGGTCSPGDERRDGPSRPRKAKRKMKKATTERKNLAT</sequence>
<feature type="compositionally biased region" description="Basic residues" evidence="1">
    <location>
        <begin position="310"/>
        <end position="320"/>
    </location>
</feature>
<dbReference type="Pfam" id="PF21762">
    <property type="entry name" value="DEDDh_C"/>
    <property type="match status" value="1"/>
</dbReference>
<name>A0AAV9NYS0_9PEZI</name>
<dbReference type="EMBL" id="JAVRRT010000017">
    <property type="protein sequence ID" value="KAK5165174.1"/>
    <property type="molecule type" value="Genomic_DNA"/>
</dbReference>
<dbReference type="PANTHER" id="PTHR28083">
    <property type="entry name" value="GOOD FOR FULL DBP5 ACTIVITY PROTEIN 2"/>
    <property type="match status" value="1"/>
</dbReference>
<comment type="caution">
    <text evidence="3">The sequence shown here is derived from an EMBL/GenBank/DDBJ whole genome shotgun (WGS) entry which is preliminary data.</text>
</comment>
<organism evidence="3 4">
    <name type="scientific">Saxophila tyrrhenica</name>
    <dbReference type="NCBI Taxonomy" id="1690608"/>
    <lineage>
        <taxon>Eukaryota</taxon>
        <taxon>Fungi</taxon>
        <taxon>Dikarya</taxon>
        <taxon>Ascomycota</taxon>
        <taxon>Pezizomycotina</taxon>
        <taxon>Dothideomycetes</taxon>
        <taxon>Dothideomycetidae</taxon>
        <taxon>Mycosphaerellales</taxon>
        <taxon>Extremaceae</taxon>
        <taxon>Saxophila</taxon>
    </lineage>
</organism>
<dbReference type="PANTHER" id="PTHR28083:SF1">
    <property type="entry name" value="GOOD FOR FULL DBP5 ACTIVITY PROTEIN 2"/>
    <property type="match status" value="1"/>
</dbReference>
<feature type="region of interest" description="Disordered" evidence="1">
    <location>
        <begin position="295"/>
        <end position="330"/>
    </location>
</feature>